<protein>
    <submittedName>
        <fullName evidence="4">Uncharacterized protein</fullName>
    </submittedName>
</protein>
<evidence type="ECO:0000259" key="2">
    <source>
        <dbReference type="Pfam" id="PF08044"/>
    </source>
</evidence>
<gene>
    <name evidence="4" type="ORF">AN216_05545</name>
</gene>
<dbReference type="EMBL" id="LJGU01000112">
    <property type="protein sequence ID" value="OEV04800.1"/>
    <property type="molecule type" value="Genomic_DNA"/>
</dbReference>
<proteinExistence type="predicted"/>
<comment type="caution">
    <text evidence="4">The sequence shown here is derived from an EMBL/GenBank/DDBJ whole genome shotgun (WGS) entry which is preliminary data.</text>
</comment>
<evidence type="ECO:0000259" key="3">
    <source>
        <dbReference type="Pfam" id="PF09922"/>
    </source>
</evidence>
<dbReference type="Pfam" id="PF08044">
    <property type="entry name" value="DUF1707"/>
    <property type="match status" value="1"/>
</dbReference>
<feature type="domain" description="DUF1707" evidence="2">
    <location>
        <begin position="7"/>
        <end position="59"/>
    </location>
</feature>
<dbReference type="Pfam" id="PF09922">
    <property type="entry name" value="LiaF-like_C"/>
    <property type="match status" value="1"/>
</dbReference>
<feature type="region of interest" description="Disordered" evidence="1">
    <location>
        <begin position="60"/>
        <end position="83"/>
    </location>
</feature>
<accession>A0A1E7KLM6</accession>
<evidence type="ECO:0000313" key="5">
    <source>
        <dbReference type="Proteomes" id="UP000176101"/>
    </source>
</evidence>
<dbReference type="STRING" id="1075402.AN216_05545"/>
<dbReference type="PANTHER" id="PTHR40763:SF4">
    <property type="entry name" value="DUF1707 DOMAIN-CONTAINING PROTEIN"/>
    <property type="match status" value="1"/>
</dbReference>
<dbReference type="InterPro" id="IPR012551">
    <property type="entry name" value="DUF1707_SHOCT-like"/>
</dbReference>
<name>A0A1E7KLM6_9ACTN</name>
<feature type="domain" description="Cell wall-active antibiotics response LiaF-like C-terminal" evidence="3">
    <location>
        <begin position="107"/>
        <end position="170"/>
    </location>
</feature>
<keyword evidence="5" id="KW-1185">Reference proteome</keyword>
<dbReference type="AlphaFoldDB" id="A0A1E7KLM6"/>
<dbReference type="Proteomes" id="UP000176101">
    <property type="component" value="Unassembled WGS sequence"/>
</dbReference>
<dbReference type="InterPro" id="IPR024425">
    <property type="entry name" value="LiaF-like_C"/>
</dbReference>
<reference evidence="4 5" key="1">
    <citation type="journal article" date="2016" name="Front. Microbiol.">
        <title>Comparative Genomics Analysis of Streptomyces Species Reveals Their Adaptation to the Marine Environment and Their Diversity at the Genomic Level.</title>
        <authorList>
            <person name="Tian X."/>
            <person name="Zhang Z."/>
            <person name="Yang T."/>
            <person name="Chen M."/>
            <person name="Li J."/>
            <person name="Chen F."/>
            <person name="Yang J."/>
            <person name="Li W."/>
            <person name="Zhang B."/>
            <person name="Zhang Z."/>
            <person name="Wu J."/>
            <person name="Zhang C."/>
            <person name="Long L."/>
            <person name="Xiao J."/>
        </authorList>
    </citation>
    <scope>NUCLEOTIDE SEQUENCE [LARGE SCALE GENOMIC DNA]</scope>
    <source>
        <strain evidence="4 5">SCSIO 02100</strain>
    </source>
</reference>
<dbReference type="PATRIC" id="fig|1075402.3.peg.5058"/>
<organism evidence="4 5">
    <name type="scientific">Streptomyces oceani</name>
    <dbReference type="NCBI Taxonomy" id="1075402"/>
    <lineage>
        <taxon>Bacteria</taxon>
        <taxon>Bacillati</taxon>
        <taxon>Actinomycetota</taxon>
        <taxon>Actinomycetes</taxon>
        <taxon>Kitasatosporales</taxon>
        <taxon>Streptomycetaceae</taxon>
        <taxon>Streptomyces</taxon>
    </lineage>
</organism>
<sequence length="205" mass="21557">MAPEADVRVSDADRDRVADILREALAAGRLDADEHSERIDAAYAAKTRGELEPLVRDLPEARGESKPSANQRPVGAPAGAGDSGETDNVVAIFSGATRKGRWLVGGRVNAFALFGGVEIDLTEAVFERREVVINVTALFGGVDVRVPENVTLTGSGTGVFGAFEVRPNQADDADAPVVRLRGAAVFGGVDAKPKRGKRLRNLLGG</sequence>
<dbReference type="PANTHER" id="PTHR40763">
    <property type="entry name" value="MEMBRANE PROTEIN-RELATED"/>
    <property type="match status" value="1"/>
</dbReference>
<evidence type="ECO:0000313" key="4">
    <source>
        <dbReference type="EMBL" id="OEV04800.1"/>
    </source>
</evidence>
<evidence type="ECO:0000256" key="1">
    <source>
        <dbReference type="SAM" id="MobiDB-lite"/>
    </source>
</evidence>